<feature type="non-terminal residue" evidence="2">
    <location>
        <position position="176"/>
    </location>
</feature>
<reference evidence="2" key="1">
    <citation type="submission" date="2020-02" db="EMBL/GenBank/DDBJ databases">
        <authorList>
            <person name="Meier V. D."/>
        </authorList>
    </citation>
    <scope>NUCLEOTIDE SEQUENCE</scope>
    <source>
        <strain evidence="2">AVDCRST_MAG41</strain>
    </source>
</reference>
<gene>
    <name evidence="2" type="ORF">AVDCRST_MAG41-696</name>
</gene>
<feature type="compositionally biased region" description="Low complexity" evidence="1">
    <location>
        <begin position="138"/>
        <end position="159"/>
    </location>
</feature>
<feature type="non-terminal residue" evidence="2">
    <location>
        <position position="1"/>
    </location>
</feature>
<name>A0A6J4HIR8_9ACTN</name>
<feature type="compositionally biased region" description="Basic and acidic residues" evidence="1">
    <location>
        <begin position="43"/>
        <end position="52"/>
    </location>
</feature>
<dbReference type="AlphaFoldDB" id="A0A6J4HIR8"/>
<feature type="compositionally biased region" description="Gly residues" evidence="1">
    <location>
        <begin position="82"/>
        <end position="96"/>
    </location>
</feature>
<feature type="region of interest" description="Disordered" evidence="1">
    <location>
        <begin position="1"/>
        <end position="176"/>
    </location>
</feature>
<feature type="compositionally biased region" description="Basic residues" evidence="1">
    <location>
        <begin position="111"/>
        <end position="121"/>
    </location>
</feature>
<feature type="compositionally biased region" description="Low complexity" evidence="1">
    <location>
        <begin position="97"/>
        <end position="110"/>
    </location>
</feature>
<organism evidence="2">
    <name type="scientific">uncultured Mycobacteriales bacterium</name>
    <dbReference type="NCBI Taxonomy" id="581187"/>
    <lineage>
        <taxon>Bacteria</taxon>
        <taxon>Bacillati</taxon>
        <taxon>Actinomycetota</taxon>
        <taxon>Actinomycetes</taxon>
        <taxon>Mycobacteriales</taxon>
        <taxon>environmental samples</taxon>
    </lineage>
</organism>
<protein>
    <submittedName>
        <fullName evidence="2">Uncharacterized protein</fullName>
    </submittedName>
</protein>
<proteinExistence type="predicted"/>
<feature type="compositionally biased region" description="Low complexity" evidence="1">
    <location>
        <begin position="166"/>
        <end position="176"/>
    </location>
</feature>
<feature type="compositionally biased region" description="Basic residues" evidence="1">
    <location>
        <begin position="1"/>
        <end position="42"/>
    </location>
</feature>
<sequence length="176" mass="17984">ERRRPAGRAGVRRRHRVPRHERRRRGAPPRLRLVLRRAGRRPGRNEPGPDRPVRRRGLVVPAGRAGRVLPLHGRPADRRTGGPAGLVGGRAGGGAGRPAPGRPGRPAAAGHGRRARRHAGHPRSPAAGADRRAGGRPAGAPRAGPVPGRAGAALPPVAGAAGGPGPTVDAGVRGGV</sequence>
<evidence type="ECO:0000256" key="1">
    <source>
        <dbReference type="SAM" id="MobiDB-lite"/>
    </source>
</evidence>
<accession>A0A6J4HIR8</accession>
<dbReference type="EMBL" id="CADCTP010000070">
    <property type="protein sequence ID" value="CAA9224818.1"/>
    <property type="molecule type" value="Genomic_DNA"/>
</dbReference>
<evidence type="ECO:0000313" key="2">
    <source>
        <dbReference type="EMBL" id="CAA9224818.1"/>
    </source>
</evidence>